<dbReference type="Gene3D" id="1.20.1560.10">
    <property type="entry name" value="ABC transporter type 1, transmembrane domain"/>
    <property type="match status" value="1"/>
</dbReference>
<dbReference type="InterPro" id="IPR039421">
    <property type="entry name" value="Type_1_exporter"/>
</dbReference>
<dbReference type="PROSITE" id="PS00211">
    <property type="entry name" value="ABC_TRANSPORTER_1"/>
    <property type="match status" value="1"/>
</dbReference>
<dbReference type="EMBL" id="DWWV01000012">
    <property type="protein sequence ID" value="HJC09322.1"/>
    <property type="molecule type" value="Genomic_DNA"/>
</dbReference>
<dbReference type="GO" id="GO:0034040">
    <property type="term" value="F:ATPase-coupled lipid transmembrane transporter activity"/>
    <property type="evidence" value="ECO:0007669"/>
    <property type="project" value="TreeGrafter"/>
</dbReference>
<dbReference type="SMART" id="SM00382">
    <property type="entry name" value="AAA"/>
    <property type="match status" value="1"/>
</dbReference>
<dbReference type="Gene3D" id="3.40.50.300">
    <property type="entry name" value="P-loop containing nucleotide triphosphate hydrolases"/>
    <property type="match status" value="1"/>
</dbReference>
<feature type="transmembrane region" description="Helical" evidence="7">
    <location>
        <begin position="12"/>
        <end position="36"/>
    </location>
</feature>
<evidence type="ECO:0000256" key="5">
    <source>
        <dbReference type="ARBA" id="ARBA00022989"/>
    </source>
</evidence>
<dbReference type="InterPro" id="IPR036640">
    <property type="entry name" value="ABC1_TM_sf"/>
</dbReference>
<reference evidence="10" key="2">
    <citation type="submission" date="2021-04" db="EMBL/GenBank/DDBJ databases">
        <authorList>
            <person name="Gilroy R."/>
        </authorList>
    </citation>
    <scope>NUCLEOTIDE SEQUENCE</scope>
    <source>
        <strain evidence="10">ChiSxjej6B18-287</strain>
    </source>
</reference>
<sequence length="571" mass="65893">MNVHQEVIRKNAADIIVYIVLGLLLSFFTNFGAGYYEKIVDSFAESKIDLNIIAVYSLILVMNCILGYIEQVPEQRIFHNVYYDYKLKALEKMSFISYEAYKEIGTGSLIQRIENGAEAGKKILCEFYLCIIRELLPSIVFSVYFIWTIDKRITYVILASYAVVFFVTNYLIKTLYKIKEKILVNEEKVNYFLVRGLMEMVIFRLYDYFINEKKKANSAKKEIVRCKVKMTMIHEAFFTIFAFLVVLIKIGLLLYGWLSRNISIGSIVALLALIDNAYTPIAIFNVLFVEYKLDKVSFERYQSFLSQKNDKRLIKGQWIQSIDFPIRLNSLEVSYEKRKVLRNVNLVIHKGEKIALVGESGAGKSTVIKILAGLLECGDHMVCFEKRQLNDMNLNSYFPHISYVPQDTAIFDGSVRENILFDADNENMLKSIKEKFALSSLFSQLEKGENTILGEKGIRLSGGEKQKIALARLWARDTELILLDEATSAMDNITEEQVIKTILESFPGKTIISVMHRLNRIMEFDRIIVFQNGEVVGDGCFQDLMRENAYFRRLYMSRSHRQESSVQSLKI</sequence>
<evidence type="ECO:0000256" key="6">
    <source>
        <dbReference type="ARBA" id="ARBA00023136"/>
    </source>
</evidence>
<dbReference type="AlphaFoldDB" id="A0A9D2N2V7"/>
<dbReference type="Pfam" id="PF00005">
    <property type="entry name" value="ABC_tran"/>
    <property type="match status" value="1"/>
</dbReference>
<evidence type="ECO:0000256" key="4">
    <source>
        <dbReference type="ARBA" id="ARBA00022840"/>
    </source>
</evidence>
<feature type="transmembrane region" description="Helical" evidence="7">
    <location>
        <begin position="48"/>
        <end position="69"/>
    </location>
</feature>
<evidence type="ECO:0000256" key="1">
    <source>
        <dbReference type="ARBA" id="ARBA00004651"/>
    </source>
</evidence>
<dbReference type="InterPro" id="IPR003593">
    <property type="entry name" value="AAA+_ATPase"/>
</dbReference>
<accession>A0A9D2N2V7</accession>
<organism evidence="10 11">
    <name type="scientific">Candidatus Blautia merdigallinarum</name>
    <dbReference type="NCBI Taxonomy" id="2838495"/>
    <lineage>
        <taxon>Bacteria</taxon>
        <taxon>Bacillati</taxon>
        <taxon>Bacillota</taxon>
        <taxon>Clostridia</taxon>
        <taxon>Lachnospirales</taxon>
        <taxon>Lachnospiraceae</taxon>
        <taxon>Blautia</taxon>
    </lineage>
</organism>
<feature type="transmembrane region" description="Helical" evidence="7">
    <location>
        <begin position="127"/>
        <end position="147"/>
    </location>
</feature>
<feature type="domain" description="ABC transporter" evidence="8">
    <location>
        <begin position="326"/>
        <end position="557"/>
    </location>
</feature>
<evidence type="ECO:0000256" key="3">
    <source>
        <dbReference type="ARBA" id="ARBA00022741"/>
    </source>
</evidence>
<comment type="caution">
    <text evidence="10">The sequence shown here is derived from an EMBL/GenBank/DDBJ whole genome shotgun (WGS) entry which is preliminary data.</text>
</comment>
<evidence type="ECO:0000256" key="2">
    <source>
        <dbReference type="ARBA" id="ARBA00022692"/>
    </source>
</evidence>
<evidence type="ECO:0000313" key="11">
    <source>
        <dbReference type="Proteomes" id="UP000823893"/>
    </source>
</evidence>
<feature type="domain" description="ABC transmembrane type-1" evidence="9">
    <location>
        <begin position="16"/>
        <end position="293"/>
    </location>
</feature>
<proteinExistence type="predicted"/>
<feature type="transmembrane region" description="Helical" evidence="7">
    <location>
        <begin position="264"/>
        <end position="288"/>
    </location>
</feature>
<gene>
    <name evidence="10" type="ORF">H9935_00685</name>
</gene>
<dbReference type="PROSITE" id="PS50893">
    <property type="entry name" value="ABC_TRANSPORTER_2"/>
    <property type="match status" value="1"/>
</dbReference>
<comment type="subcellular location">
    <subcellularLocation>
        <location evidence="1">Cell membrane</location>
        <topology evidence="1">Multi-pass membrane protein</topology>
    </subcellularLocation>
</comment>
<dbReference type="InterPro" id="IPR011527">
    <property type="entry name" value="ABC1_TM_dom"/>
</dbReference>
<keyword evidence="5 7" id="KW-1133">Transmembrane helix</keyword>
<dbReference type="InterPro" id="IPR017871">
    <property type="entry name" value="ABC_transporter-like_CS"/>
</dbReference>
<dbReference type="SUPFAM" id="SSF52540">
    <property type="entry name" value="P-loop containing nucleoside triphosphate hydrolases"/>
    <property type="match status" value="1"/>
</dbReference>
<protein>
    <submittedName>
        <fullName evidence="10">ABC transporter ATP-binding protein/permease</fullName>
    </submittedName>
</protein>
<keyword evidence="3" id="KW-0547">Nucleotide-binding</keyword>
<keyword evidence="2 7" id="KW-0812">Transmembrane</keyword>
<dbReference type="PANTHER" id="PTHR24221">
    <property type="entry name" value="ATP-BINDING CASSETTE SUB-FAMILY B"/>
    <property type="match status" value="1"/>
</dbReference>
<feature type="transmembrane region" description="Helical" evidence="7">
    <location>
        <begin position="153"/>
        <end position="172"/>
    </location>
</feature>
<evidence type="ECO:0000259" key="8">
    <source>
        <dbReference type="PROSITE" id="PS50893"/>
    </source>
</evidence>
<dbReference type="InterPro" id="IPR027417">
    <property type="entry name" value="P-loop_NTPase"/>
</dbReference>
<evidence type="ECO:0000259" key="9">
    <source>
        <dbReference type="PROSITE" id="PS50929"/>
    </source>
</evidence>
<evidence type="ECO:0000256" key="7">
    <source>
        <dbReference type="SAM" id="Phobius"/>
    </source>
</evidence>
<dbReference type="Proteomes" id="UP000823893">
    <property type="component" value="Unassembled WGS sequence"/>
</dbReference>
<dbReference type="InterPro" id="IPR003439">
    <property type="entry name" value="ABC_transporter-like_ATP-bd"/>
</dbReference>
<dbReference type="GO" id="GO:0005886">
    <property type="term" value="C:plasma membrane"/>
    <property type="evidence" value="ECO:0007669"/>
    <property type="project" value="UniProtKB-SubCell"/>
</dbReference>
<dbReference type="PANTHER" id="PTHR24221:SF654">
    <property type="entry name" value="ATP-BINDING CASSETTE SUB-FAMILY B MEMBER 6"/>
    <property type="match status" value="1"/>
</dbReference>
<dbReference type="Pfam" id="PF00664">
    <property type="entry name" value="ABC_membrane"/>
    <property type="match status" value="1"/>
</dbReference>
<feature type="transmembrane region" description="Helical" evidence="7">
    <location>
        <begin position="237"/>
        <end position="258"/>
    </location>
</feature>
<reference evidence="10" key="1">
    <citation type="journal article" date="2021" name="PeerJ">
        <title>Extensive microbial diversity within the chicken gut microbiome revealed by metagenomics and culture.</title>
        <authorList>
            <person name="Gilroy R."/>
            <person name="Ravi A."/>
            <person name="Getino M."/>
            <person name="Pursley I."/>
            <person name="Horton D.L."/>
            <person name="Alikhan N.F."/>
            <person name="Baker D."/>
            <person name="Gharbi K."/>
            <person name="Hall N."/>
            <person name="Watson M."/>
            <person name="Adriaenssens E.M."/>
            <person name="Foster-Nyarko E."/>
            <person name="Jarju S."/>
            <person name="Secka A."/>
            <person name="Antonio M."/>
            <person name="Oren A."/>
            <person name="Chaudhuri R.R."/>
            <person name="La Ragione R."/>
            <person name="Hildebrand F."/>
            <person name="Pallen M.J."/>
        </authorList>
    </citation>
    <scope>NUCLEOTIDE SEQUENCE</scope>
    <source>
        <strain evidence="10">ChiSxjej6B18-287</strain>
    </source>
</reference>
<dbReference type="GO" id="GO:0016887">
    <property type="term" value="F:ATP hydrolysis activity"/>
    <property type="evidence" value="ECO:0007669"/>
    <property type="project" value="InterPro"/>
</dbReference>
<name>A0A9D2N2V7_9FIRM</name>
<dbReference type="SUPFAM" id="SSF90123">
    <property type="entry name" value="ABC transporter transmembrane region"/>
    <property type="match status" value="1"/>
</dbReference>
<dbReference type="PROSITE" id="PS50929">
    <property type="entry name" value="ABC_TM1F"/>
    <property type="match status" value="1"/>
</dbReference>
<dbReference type="GO" id="GO:0140359">
    <property type="term" value="F:ABC-type transporter activity"/>
    <property type="evidence" value="ECO:0007669"/>
    <property type="project" value="InterPro"/>
</dbReference>
<keyword evidence="6 7" id="KW-0472">Membrane</keyword>
<evidence type="ECO:0000313" key="10">
    <source>
        <dbReference type="EMBL" id="HJC09322.1"/>
    </source>
</evidence>
<dbReference type="GO" id="GO:0005524">
    <property type="term" value="F:ATP binding"/>
    <property type="evidence" value="ECO:0007669"/>
    <property type="project" value="UniProtKB-KW"/>
</dbReference>
<keyword evidence="4 10" id="KW-0067">ATP-binding</keyword>